<dbReference type="GeneID" id="130464277"/>
<gene>
    <name evidence="2" type="primary">LOC130464277</name>
</gene>
<reference evidence="2" key="2">
    <citation type="submission" date="2025-08" db="UniProtKB">
        <authorList>
            <consortium name="RefSeq"/>
        </authorList>
    </citation>
    <scope>IDENTIFICATION</scope>
    <source>
        <tissue evidence="2">Leaf</tissue>
    </source>
</reference>
<dbReference type="Proteomes" id="UP000813463">
    <property type="component" value="Chromosome 6"/>
</dbReference>
<organism evidence="1 2">
    <name type="scientific">Spinacia oleracea</name>
    <name type="common">Spinach</name>
    <dbReference type="NCBI Taxonomy" id="3562"/>
    <lineage>
        <taxon>Eukaryota</taxon>
        <taxon>Viridiplantae</taxon>
        <taxon>Streptophyta</taxon>
        <taxon>Embryophyta</taxon>
        <taxon>Tracheophyta</taxon>
        <taxon>Spermatophyta</taxon>
        <taxon>Magnoliopsida</taxon>
        <taxon>eudicotyledons</taxon>
        <taxon>Gunneridae</taxon>
        <taxon>Pentapetalae</taxon>
        <taxon>Caryophyllales</taxon>
        <taxon>Chenopodiaceae</taxon>
        <taxon>Chenopodioideae</taxon>
        <taxon>Anserineae</taxon>
        <taxon>Spinacia</taxon>
    </lineage>
</organism>
<dbReference type="RefSeq" id="XP_056689732.1">
    <property type="nucleotide sequence ID" value="XM_056833754.1"/>
</dbReference>
<protein>
    <submittedName>
        <fullName evidence="2">Uncharacterized protein isoform X2</fullName>
    </submittedName>
</protein>
<reference evidence="1" key="1">
    <citation type="journal article" date="2021" name="Nat. Commun.">
        <title>Genomic analyses provide insights into spinach domestication and the genetic basis of agronomic traits.</title>
        <authorList>
            <person name="Cai X."/>
            <person name="Sun X."/>
            <person name="Xu C."/>
            <person name="Sun H."/>
            <person name="Wang X."/>
            <person name="Ge C."/>
            <person name="Zhang Z."/>
            <person name="Wang Q."/>
            <person name="Fei Z."/>
            <person name="Jiao C."/>
            <person name="Wang Q."/>
        </authorList>
    </citation>
    <scope>NUCLEOTIDE SEQUENCE [LARGE SCALE GENOMIC DNA]</scope>
    <source>
        <strain evidence="1">cv. Varoflay</strain>
    </source>
</reference>
<name>A0ABM3R283_SPIOL</name>
<keyword evidence="1" id="KW-1185">Reference proteome</keyword>
<accession>A0ABM3R283</accession>
<proteinExistence type="predicted"/>
<sequence>MDAQPTNNLGFGIPPPPQPFFTNFAAIFPTCMVVRSLDDDDLGVEYMMCPWDTFRLVYNDYARRVACSPQHLLICRQGGEVVPPLLTAGEIGLMEGETLIVLGPVPGMNVNSFVRTFSVVATMDYPPVYMVQRRVTDYLCSVITEYANWLRIPPLRVTIRHNMIVREGTETIQDVGIVNGSTLYAIIE</sequence>
<evidence type="ECO:0000313" key="2">
    <source>
        <dbReference type="RefSeq" id="XP_056689732.1"/>
    </source>
</evidence>
<evidence type="ECO:0000313" key="1">
    <source>
        <dbReference type="Proteomes" id="UP000813463"/>
    </source>
</evidence>